<evidence type="ECO:0000313" key="4">
    <source>
        <dbReference type="Proteomes" id="UP000216339"/>
    </source>
</evidence>
<feature type="region of interest" description="Disordered" evidence="1">
    <location>
        <begin position="116"/>
        <end position="136"/>
    </location>
</feature>
<reference evidence="3 4" key="1">
    <citation type="submission" date="2016-11" db="EMBL/GenBank/DDBJ databases">
        <title>Study of marine rhodopsin-containing bacteria.</title>
        <authorList>
            <person name="Yoshizawa S."/>
            <person name="Kumagai Y."/>
            <person name="Kogure K."/>
        </authorList>
    </citation>
    <scope>NUCLEOTIDE SEQUENCE [LARGE SCALE GENOMIC DNA]</scope>
    <source>
        <strain evidence="3 4">SAORIC-28</strain>
    </source>
</reference>
<evidence type="ECO:0008006" key="5">
    <source>
        <dbReference type="Google" id="ProtNLM"/>
    </source>
</evidence>
<proteinExistence type="predicted"/>
<evidence type="ECO:0000256" key="1">
    <source>
        <dbReference type="SAM" id="MobiDB-lite"/>
    </source>
</evidence>
<feature type="transmembrane region" description="Helical" evidence="2">
    <location>
        <begin position="91"/>
        <end position="111"/>
    </location>
</feature>
<keyword evidence="4" id="KW-1185">Reference proteome</keyword>
<dbReference type="RefSeq" id="WP_095510065.1">
    <property type="nucleotide sequence ID" value="NZ_MQWD01000001.1"/>
</dbReference>
<keyword evidence="2" id="KW-0812">Transmembrane</keyword>
<sequence length="136" mass="14119">MYLIAFFAFIFAALIGLTMAVRHSRGLESGRPLGIAHGLFAISGIVLLAVGLASVQAGAGWWLLVSFLVVASGGAYLFVRQAKGEPWPGAVIVAHGGLALATIVLLGVWLANRPEPRGTSGDVPAQTTENEPLDAL</sequence>
<feature type="transmembrane region" description="Helical" evidence="2">
    <location>
        <begin position="61"/>
        <end position="79"/>
    </location>
</feature>
<gene>
    <name evidence="3" type="ORF">BSZ37_08105</name>
</gene>
<keyword evidence="2" id="KW-1133">Transmembrane helix</keyword>
<name>A0A271J0Z6_9BACT</name>
<dbReference type="Proteomes" id="UP000216339">
    <property type="component" value="Unassembled WGS sequence"/>
</dbReference>
<evidence type="ECO:0000313" key="3">
    <source>
        <dbReference type="EMBL" id="PAP76409.1"/>
    </source>
</evidence>
<accession>A0A271J0Z6</accession>
<feature type="transmembrane region" description="Helical" evidence="2">
    <location>
        <begin position="36"/>
        <end position="54"/>
    </location>
</feature>
<dbReference type="AlphaFoldDB" id="A0A271J0Z6"/>
<evidence type="ECO:0000256" key="2">
    <source>
        <dbReference type="SAM" id="Phobius"/>
    </source>
</evidence>
<protein>
    <recommendedName>
        <fullName evidence="5">DUF423 domain-containing protein</fullName>
    </recommendedName>
</protein>
<organism evidence="3 4">
    <name type="scientific">Rubrivirga marina</name>
    <dbReference type="NCBI Taxonomy" id="1196024"/>
    <lineage>
        <taxon>Bacteria</taxon>
        <taxon>Pseudomonadati</taxon>
        <taxon>Rhodothermota</taxon>
        <taxon>Rhodothermia</taxon>
        <taxon>Rhodothermales</taxon>
        <taxon>Rubricoccaceae</taxon>
        <taxon>Rubrivirga</taxon>
    </lineage>
</organism>
<dbReference type="EMBL" id="MQWD01000001">
    <property type="protein sequence ID" value="PAP76409.1"/>
    <property type="molecule type" value="Genomic_DNA"/>
</dbReference>
<keyword evidence="2" id="KW-0472">Membrane</keyword>
<comment type="caution">
    <text evidence="3">The sequence shown here is derived from an EMBL/GenBank/DDBJ whole genome shotgun (WGS) entry which is preliminary data.</text>
</comment>